<proteinExistence type="predicted"/>
<reference evidence="1 2" key="1">
    <citation type="submission" date="2021-06" db="EMBL/GenBank/DDBJ databases">
        <authorList>
            <person name="Palmer J.M."/>
        </authorList>
    </citation>
    <scope>NUCLEOTIDE SEQUENCE [LARGE SCALE GENOMIC DNA]</scope>
    <source>
        <strain evidence="1 2">XC_2019</strain>
        <tissue evidence="1">Muscle</tissue>
    </source>
</reference>
<dbReference type="EMBL" id="JAHRIN010017198">
    <property type="protein sequence ID" value="MEQ2196942.1"/>
    <property type="molecule type" value="Genomic_DNA"/>
</dbReference>
<protein>
    <submittedName>
        <fullName evidence="1">Uncharacterized protein</fullName>
    </submittedName>
</protein>
<organism evidence="1 2">
    <name type="scientific">Xenoophorus captivus</name>
    <dbReference type="NCBI Taxonomy" id="1517983"/>
    <lineage>
        <taxon>Eukaryota</taxon>
        <taxon>Metazoa</taxon>
        <taxon>Chordata</taxon>
        <taxon>Craniata</taxon>
        <taxon>Vertebrata</taxon>
        <taxon>Euteleostomi</taxon>
        <taxon>Actinopterygii</taxon>
        <taxon>Neopterygii</taxon>
        <taxon>Teleostei</taxon>
        <taxon>Neoteleostei</taxon>
        <taxon>Acanthomorphata</taxon>
        <taxon>Ovalentaria</taxon>
        <taxon>Atherinomorphae</taxon>
        <taxon>Cyprinodontiformes</taxon>
        <taxon>Goodeidae</taxon>
        <taxon>Xenoophorus</taxon>
    </lineage>
</organism>
<sequence>ISVATPVNILGELTMNVPVLEIDAEGIELEVTKINLICHLQYNARAPAPPVNYYFYKNNNLLGPSTSLNHIKVRQAPGWYSCRAKVPKLDIIRWSEPKSFGKVTGA</sequence>
<evidence type="ECO:0000313" key="1">
    <source>
        <dbReference type="EMBL" id="MEQ2196942.1"/>
    </source>
</evidence>
<gene>
    <name evidence="1" type="ORF">XENOCAPTIV_018709</name>
</gene>
<comment type="caution">
    <text evidence="1">The sequence shown here is derived from an EMBL/GenBank/DDBJ whole genome shotgun (WGS) entry which is preliminary data.</text>
</comment>
<name>A0ABV0QNL7_9TELE</name>
<feature type="non-terminal residue" evidence="1">
    <location>
        <position position="1"/>
    </location>
</feature>
<accession>A0ABV0QNL7</accession>
<dbReference type="Proteomes" id="UP001434883">
    <property type="component" value="Unassembled WGS sequence"/>
</dbReference>
<keyword evidence="2" id="KW-1185">Reference proteome</keyword>
<evidence type="ECO:0000313" key="2">
    <source>
        <dbReference type="Proteomes" id="UP001434883"/>
    </source>
</evidence>